<gene>
    <name evidence="2" type="ORF">CR513_39036</name>
</gene>
<organism evidence="2 3">
    <name type="scientific">Mucuna pruriens</name>
    <name type="common">Velvet bean</name>
    <name type="synonym">Dolichos pruriens</name>
    <dbReference type="NCBI Taxonomy" id="157652"/>
    <lineage>
        <taxon>Eukaryota</taxon>
        <taxon>Viridiplantae</taxon>
        <taxon>Streptophyta</taxon>
        <taxon>Embryophyta</taxon>
        <taxon>Tracheophyta</taxon>
        <taxon>Spermatophyta</taxon>
        <taxon>Magnoliopsida</taxon>
        <taxon>eudicotyledons</taxon>
        <taxon>Gunneridae</taxon>
        <taxon>Pentapetalae</taxon>
        <taxon>rosids</taxon>
        <taxon>fabids</taxon>
        <taxon>Fabales</taxon>
        <taxon>Fabaceae</taxon>
        <taxon>Papilionoideae</taxon>
        <taxon>50 kb inversion clade</taxon>
        <taxon>NPAAA clade</taxon>
        <taxon>indigoferoid/millettioid clade</taxon>
        <taxon>Phaseoleae</taxon>
        <taxon>Mucuna</taxon>
    </lineage>
</organism>
<comment type="caution">
    <text evidence="2">The sequence shown here is derived from an EMBL/GenBank/DDBJ whole genome shotgun (WGS) entry which is preliminary data.</text>
</comment>
<accession>A0A371FQ89</accession>
<feature type="non-terminal residue" evidence="2">
    <location>
        <position position="1"/>
    </location>
</feature>
<proteinExistence type="predicted"/>
<feature type="region of interest" description="Disordered" evidence="1">
    <location>
        <begin position="1"/>
        <end position="40"/>
    </location>
</feature>
<protein>
    <submittedName>
        <fullName evidence="2">Uncharacterized protein</fullName>
    </submittedName>
</protein>
<reference evidence="2" key="1">
    <citation type="submission" date="2018-05" db="EMBL/GenBank/DDBJ databases">
        <title>Draft genome of Mucuna pruriens seed.</title>
        <authorList>
            <person name="Nnadi N.E."/>
            <person name="Vos R."/>
            <person name="Hasami M.H."/>
            <person name="Devisetty U.K."/>
            <person name="Aguiy J.C."/>
        </authorList>
    </citation>
    <scope>NUCLEOTIDE SEQUENCE [LARGE SCALE GENOMIC DNA]</scope>
    <source>
        <strain evidence="2">JCA_2017</strain>
    </source>
</reference>
<evidence type="ECO:0000256" key="1">
    <source>
        <dbReference type="SAM" id="MobiDB-lite"/>
    </source>
</evidence>
<dbReference type="AlphaFoldDB" id="A0A371FQ89"/>
<dbReference type="EMBL" id="QJKJ01008229">
    <property type="protein sequence ID" value="RDX80421.1"/>
    <property type="molecule type" value="Genomic_DNA"/>
</dbReference>
<dbReference type="Proteomes" id="UP000257109">
    <property type="component" value="Unassembled WGS sequence"/>
</dbReference>
<evidence type="ECO:0000313" key="3">
    <source>
        <dbReference type="Proteomes" id="UP000257109"/>
    </source>
</evidence>
<name>A0A371FQ89_MUCPR</name>
<sequence length="152" mass="16607">KMKEESEGLGSNVPMKRKRGRPSKVVSGVEGTDMADNCDHGMPKELTTVYKLNELIPDEPKRSIIEIKQIHVSAEHEFMPSEQINNTVFPETGTQDTKTVDTENSCTGVQPLFNTNCSSFGAVNNVDANQPTEVLIRCLLNNAVGKDGEGSL</sequence>
<feature type="non-terminal residue" evidence="2">
    <location>
        <position position="152"/>
    </location>
</feature>
<keyword evidence="3" id="KW-1185">Reference proteome</keyword>
<evidence type="ECO:0000313" key="2">
    <source>
        <dbReference type="EMBL" id="RDX80421.1"/>
    </source>
</evidence>